<gene>
    <name evidence="1" type="ORF">KK488_20080</name>
</gene>
<proteinExistence type="predicted"/>
<dbReference type="EMBL" id="JAHGAW010000016">
    <property type="protein sequence ID" value="MBT2189255.1"/>
    <property type="molecule type" value="Genomic_DNA"/>
</dbReference>
<evidence type="ECO:0000313" key="1">
    <source>
        <dbReference type="EMBL" id="MBT2189255.1"/>
    </source>
</evidence>
<dbReference type="AlphaFoldDB" id="A0A9X1ITE2"/>
<evidence type="ECO:0000313" key="2">
    <source>
        <dbReference type="Proteomes" id="UP001138757"/>
    </source>
</evidence>
<keyword evidence="2" id="KW-1185">Reference proteome</keyword>
<organism evidence="1 2">
    <name type="scientific">Sphingobium nicotianae</name>
    <dbReference type="NCBI Taxonomy" id="2782607"/>
    <lineage>
        <taxon>Bacteria</taxon>
        <taxon>Pseudomonadati</taxon>
        <taxon>Pseudomonadota</taxon>
        <taxon>Alphaproteobacteria</taxon>
        <taxon>Sphingomonadales</taxon>
        <taxon>Sphingomonadaceae</taxon>
        <taxon>Sphingobium</taxon>
    </lineage>
</organism>
<dbReference type="RefSeq" id="WP_214625510.1">
    <property type="nucleotide sequence ID" value="NZ_JAHGAW010000016.1"/>
</dbReference>
<name>A0A9X1ITE2_9SPHN</name>
<sequence>MSKLIVTPNLPAVDDVYQWLVDAHVGLSDAESMRLNARLILLLANAIGDPQVIREAIDHATSIRGLESSSPCT</sequence>
<reference evidence="1" key="1">
    <citation type="submission" date="2021-05" db="EMBL/GenBank/DDBJ databases">
        <title>Genome of Sphingobium sp. strain.</title>
        <authorList>
            <person name="Fan R."/>
        </authorList>
    </citation>
    <scope>NUCLEOTIDE SEQUENCE</scope>
    <source>
        <strain evidence="1">H33</strain>
    </source>
</reference>
<comment type="caution">
    <text evidence="1">The sequence shown here is derived from an EMBL/GenBank/DDBJ whole genome shotgun (WGS) entry which is preliminary data.</text>
</comment>
<protein>
    <submittedName>
        <fullName evidence="1">DUF2783 domain-containing protein</fullName>
    </submittedName>
</protein>
<dbReference type="Pfam" id="PF10932">
    <property type="entry name" value="DUF2783"/>
    <property type="match status" value="1"/>
</dbReference>
<dbReference type="InterPro" id="IPR021233">
    <property type="entry name" value="DUF2783"/>
</dbReference>
<dbReference type="Proteomes" id="UP001138757">
    <property type="component" value="Unassembled WGS sequence"/>
</dbReference>
<accession>A0A9X1ITE2</accession>